<comment type="similarity">
    <text evidence="2">Belongs to the plant tobamovirus multiplication TOM1 protein family.</text>
</comment>
<dbReference type="Proteomes" id="UP001293593">
    <property type="component" value="Unassembled WGS sequence"/>
</dbReference>
<dbReference type="AlphaFoldDB" id="A0AAE1MX99"/>
<feature type="transmembrane region" description="Helical" evidence="7">
    <location>
        <begin position="12"/>
        <end position="31"/>
    </location>
</feature>
<feature type="transmembrane region" description="Helical" evidence="7">
    <location>
        <begin position="208"/>
        <end position="228"/>
    </location>
</feature>
<dbReference type="EMBL" id="JAWXYG010000003">
    <property type="protein sequence ID" value="KAK4278962.1"/>
    <property type="molecule type" value="Genomic_DNA"/>
</dbReference>
<feature type="domain" description="THH1/TOM1/TOM3" evidence="8">
    <location>
        <begin position="173"/>
        <end position="317"/>
    </location>
</feature>
<name>A0AAE1MX99_9FABA</name>
<feature type="transmembrane region" description="Helical" evidence="7">
    <location>
        <begin position="284"/>
        <end position="307"/>
    </location>
</feature>
<feature type="domain" description="THH1/TOM1/TOM3" evidence="8">
    <location>
        <begin position="16"/>
        <end position="117"/>
    </location>
</feature>
<dbReference type="Pfam" id="PF06454">
    <property type="entry name" value="THH1_TOM1-3_dom"/>
    <property type="match status" value="2"/>
</dbReference>
<feature type="transmembrane region" description="Helical" evidence="7">
    <location>
        <begin position="51"/>
        <end position="69"/>
    </location>
</feature>
<protein>
    <recommendedName>
        <fullName evidence="8">THH1/TOM1/TOM3 domain-containing protein</fullName>
    </recommendedName>
</protein>
<evidence type="ECO:0000313" key="10">
    <source>
        <dbReference type="Proteomes" id="UP001293593"/>
    </source>
</evidence>
<evidence type="ECO:0000256" key="1">
    <source>
        <dbReference type="ARBA" id="ARBA00004128"/>
    </source>
</evidence>
<keyword evidence="5 7" id="KW-1133">Transmembrane helix</keyword>
<comment type="caution">
    <text evidence="9">The sequence shown here is derived from an EMBL/GenBank/DDBJ whole genome shotgun (WGS) entry which is preliminary data.</text>
</comment>
<organism evidence="9 10">
    <name type="scientific">Acacia crassicarpa</name>
    <name type="common">northern wattle</name>
    <dbReference type="NCBI Taxonomy" id="499986"/>
    <lineage>
        <taxon>Eukaryota</taxon>
        <taxon>Viridiplantae</taxon>
        <taxon>Streptophyta</taxon>
        <taxon>Embryophyta</taxon>
        <taxon>Tracheophyta</taxon>
        <taxon>Spermatophyta</taxon>
        <taxon>Magnoliopsida</taxon>
        <taxon>eudicotyledons</taxon>
        <taxon>Gunneridae</taxon>
        <taxon>Pentapetalae</taxon>
        <taxon>rosids</taxon>
        <taxon>fabids</taxon>
        <taxon>Fabales</taxon>
        <taxon>Fabaceae</taxon>
        <taxon>Caesalpinioideae</taxon>
        <taxon>mimosoid clade</taxon>
        <taxon>Acacieae</taxon>
        <taxon>Acacia</taxon>
    </lineage>
</organism>
<evidence type="ECO:0000256" key="7">
    <source>
        <dbReference type="SAM" id="Phobius"/>
    </source>
</evidence>
<keyword evidence="6 7" id="KW-0472">Membrane</keyword>
<keyword evidence="10" id="KW-1185">Reference proteome</keyword>
<comment type="subcellular location">
    <subcellularLocation>
        <location evidence="1">Vacuole membrane</location>
        <topology evidence="1">Multi-pass membrane protein</topology>
    </subcellularLocation>
</comment>
<evidence type="ECO:0000256" key="6">
    <source>
        <dbReference type="ARBA" id="ARBA00023136"/>
    </source>
</evidence>
<evidence type="ECO:0000256" key="4">
    <source>
        <dbReference type="ARBA" id="ARBA00022692"/>
    </source>
</evidence>
<dbReference type="GO" id="GO:0005774">
    <property type="term" value="C:vacuolar membrane"/>
    <property type="evidence" value="ECO:0007669"/>
    <property type="project" value="UniProtKB-SubCell"/>
</dbReference>
<evidence type="ECO:0000259" key="8">
    <source>
        <dbReference type="Pfam" id="PF06454"/>
    </source>
</evidence>
<dbReference type="PANTHER" id="PTHR31142:SF26">
    <property type="entry name" value="THH1_TOM1_TOM3 DOMAIN-CONTAINING PROTEIN"/>
    <property type="match status" value="1"/>
</dbReference>
<accession>A0AAE1MX99</accession>
<proteinExistence type="inferred from homology"/>
<feature type="transmembrane region" description="Helical" evidence="7">
    <location>
        <begin position="167"/>
        <end position="188"/>
    </location>
</feature>
<dbReference type="InterPro" id="IPR009457">
    <property type="entry name" value="THH1/TOM1/TOM3_dom"/>
</dbReference>
<dbReference type="PANTHER" id="PTHR31142">
    <property type="entry name" value="TOBAMOVIRUS MULTIPLICATION PROTEIN 1-LIKE ISOFORM X1"/>
    <property type="match status" value="1"/>
</dbReference>
<keyword evidence="4 7" id="KW-0812">Transmembrane</keyword>
<evidence type="ECO:0000313" key="9">
    <source>
        <dbReference type="EMBL" id="KAK4278962.1"/>
    </source>
</evidence>
<evidence type="ECO:0000256" key="3">
    <source>
        <dbReference type="ARBA" id="ARBA00022554"/>
    </source>
</evidence>
<reference evidence="9" key="1">
    <citation type="submission" date="2023-10" db="EMBL/GenBank/DDBJ databases">
        <title>Chromosome-level genome of the transformable northern wattle, Acacia crassicarpa.</title>
        <authorList>
            <person name="Massaro I."/>
            <person name="Sinha N.R."/>
            <person name="Poethig S."/>
            <person name="Leichty A.R."/>
        </authorList>
    </citation>
    <scope>NUCLEOTIDE SEQUENCE</scope>
    <source>
        <strain evidence="9">Acra3RX</strain>
        <tissue evidence="9">Leaf</tissue>
    </source>
</reference>
<keyword evidence="3" id="KW-0926">Vacuole</keyword>
<evidence type="ECO:0000256" key="2">
    <source>
        <dbReference type="ARBA" id="ARBA00006779"/>
    </source>
</evidence>
<feature type="transmembrane region" description="Helical" evidence="7">
    <location>
        <begin position="81"/>
        <end position="104"/>
    </location>
</feature>
<gene>
    <name evidence="9" type="ORF">QN277_016731</name>
</gene>
<dbReference type="InterPro" id="IPR040226">
    <property type="entry name" value="THH1/TOM1/TOM3"/>
</dbReference>
<feature type="transmembrane region" description="Helical" evidence="7">
    <location>
        <begin position="248"/>
        <end position="272"/>
    </location>
</feature>
<evidence type="ECO:0000256" key="5">
    <source>
        <dbReference type="ARBA" id="ARBA00022989"/>
    </source>
</evidence>
<sequence length="357" mass="40364">MIKLGNCLALDLIILNVVLASINGLLALIAFTQLMRIHMRNQQDGWTRQKVLHLMVGFSNLGYFIYFVSTVVATCNGWHCWSYACGFILMGSPKILLLAVYLLLLSFWVDLCHQANEEEDEEEEDDDENCINQALLEVLKSEPGSPHVKDHRRCCFQGIHVGSRQKYVIMIVVMIFLLMMAFTVMIWIGIGENPISPSVVAEVYEKLLAVMTLVLAAALGCYGFLLFFKLRKVRSEKASSEMWKFASLAVVSVICLFSSALVVFLTDIPLFYHWHLRLMYGVKALVFLIFYYFVGSSLPSAYMLWVIRELPPPKSDHKQEQTSSFAYISQGLPITNPPQYWTTATSSTNQASKASPI</sequence>